<name>A0A927E4B2_KLEPN</name>
<protein>
    <submittedName>
        <fullName evidence="1">Uncharacterized protein</fullName>
    </submittedName>
</protein>
<dbReference type="Proteomes" id="UP000623974">
    <property type="component" value="Unassembled WGS sequence"/>
</dbReference>
<dbReference type="AlphaFoldDB" id="A0A927E4B2"/>
<proteinExistence type="predicted"/>
<dbReference type="EMBL" id="JACXSX010000001">
    <property type="protein sequence ID" value="MBD3743739.1"/>
    <property type="molecule type" value="Genomic_DNA"/>
</dbReference>
<gene>
    <name evidence="1" type="ORF">IE980_08930</name>
</gene>
<evidence type="ECO:0000313" key="2">
    <source>
        <dbReference type="Proteomes" id="UP000623974"/>
    </source>
</evidence>
<evidence type="ECO:0000313" key="1">
    <source>
        <dbReference type="EMBL" id="MBD3743739.1"/>
    </source>
</evidence>
<sequence>MVIGLSPVFPVVRAGHAHWSFLATSSLGGLQFSLKGHKTVLLKIARRKAGKDYTQQFSSGTTLAT</sequence>
<comment type="caution">
    <text evidence="1">The sequence shown here is derived from an EMBL/GenBank/DDBJ whole genome shotgun (WGS) entry which is preliminary data.</text>
</comment>
<organism evidence="1 2">
    <name type="scientific">Klebsiella pneumoniae</name>
    <dbReference type="NCBI Taxonomy" id="573"/>
    <lineage>
        <taxon>Bacteria</taxon>
        <taxon>Pseudomonadati</taxon>
        <taxon>Pseudomonadota</taxon>
        <taxon>Gammaproteobacteria</taxon>
        <taxon>Enterobacterales</taxon>
        <taxon>Enterobacteriaceae</taxon>
        <taxon>Klebsiella/Raoultella group</taxon>
        <taxon>Klebsiella</taxon>
        <taxon>Klebsiella pneumoniae complex</taxon>
    </lineage>
</organism>
<reference evidence="1" key="1">
    <citation type="submission" date="2020-07" db="EMBL/GenBank/DDBJ databases">
        <title>Clinical and genomic characterization of carbapenemase-producing Enterobacterales causing secondary infections during the COVID-19 crisis at a New York City hospital.</title>
        <authorList>
            <person name="Gomez-Simmonds A."/>
            <person name="Annavajhala M.K."/>
            <person name="Uhlemann A.-C."/>
        </authorList>
    </citation>
    <scope>NUCLEOTIDE SEQUENCE</scope>
    <source>
        <strain evidence="1">KP1828</strain>
    </source>
</reference>
<accession>A0A927E4B2</accession>